<feature type="transmembrane region" description="Helical" evidence="11">
    <location>
        <begin position="235"/>
        <end position="256"/>
    </location>
</feature>
<evidence type="ECO:0000256" key="3">
    <source>
        <dbReference type="ARBA" id="ARBA00022475"/>
    </source>
</evidence>
<evidence type="ECO:0000256" key="2">
    <source>
        <dbReference type="ARBA" id="ARBA00010663"/>
    </source>
</evidence>
<dbReference type="Gene3D" id="1.20.1070.10">
    <property type="entry name" value="Rhodopsin 7-helix transmembrane proteins"/>
    <property type="match status" value="2"/>
</dbReference>
<evidence type="ECO:0000256" key="6">
    <source>
        <dbReference type="ARBA" id="ARBA00023040"/>
    </source>
</evidence>
<keyword evidence="7 11" id="KW-0472">Membrane</keyword>
<evidence type="ECO:0000256" key="1">
    <source>
        <dbReference type="ARBA" id="ARBA00004651"/>
    </source>
</evidence>
<evidence type="ECO:0000313" key="14">
    <source>
        <dbReference type="Proteomes" id="UP000887458"/>
    </source>
</evidence>
<feature type="transmembrane region" description="Helical" evidence="11">
    <location>
        <begin position="193"/>
        <end position="214"/>
    </location>
</feature>
<evidence type="ECO:0000256" key="4">
    <source>
        <dbReference type="ARBA" id="ARBA00022692"/>
    </source>
</evidence>
<feature type="transmembrane region" description="Helical" evidence="11">
    <location>
        <begin position="535"/>
        <end position="558"/>
    </location>
</feature>
<dbReference type="PRINTS" id="PR00237">
    <property type="entry name" value="GPCRRHODOPSN"/>
</dbReference>
<evidence type="ECO:0000256" key="7">
    <source>
        <dbReference type="ARBA" id="ARBA00023136"/>
    </source>
</evidence>
<dbReference type="EMBL" id="NJHN03000110">
    <property type="protein sequence ID" value="KAH9414418.1"/>
    <property type="molecule type" value="Genomic_DNA"/>
</dbReference>
<accession>A0ABQ8IVV0</accession>
<name>A0ABQ8IVV0_DERPT</name>
<dbReference type="SUPFAM" id="SSF81321">
    <property type="entry name" value="Family A G protein-coupled receptor-like"/>
    <property type="match status" value="1"/>
</dbReference>
<feature type="transmembrane region" description="Helical" evidence="11">
    <location>
        <begin position="286"/>
        <end position="311"/>
    </location>
</feature>
<comment type="subcellular location">
    <subcellularLocation>
        <location evidence="1">Cell membrane</location>
        <topology evidence="1">Multi-pass membrane protein</topology>
    </subcellularLocation>
</comment>
<evidence type="ECO:0000256" key="10">
    <source>
        <dbReference type="RuleBase" id="RU000688"/>
    </source>
</evidence>
<dbReference type="InterPro" id="IPR000276">
    <property type="entry name" value="GPCR_Rhodpsn"/>
</dbReference>
<reference evidence="13 14" key="1">
    <citation type="journal article" date="2018" name="J. Allergy Clin. Immunol.">
        <title>High-quality assembly of Dermatophagoides pteronyssinus genome and transcriptome reveals a wide range of novel allergens.</title>
        <authorList>
            <person name="Liu X.Y."/>
            <person name="Yang K.Y."/>
            <person name="Wang M.Q."/>
            <person name="Kwok J.S."/>
            <person name="Zeng X."/>
            <person name="Yang Z."/>
            <person name="Xiao X.J."/>
            <person name="Lau C.P."/>
            <person name="Li Y."/>
            <person name="Huang Z.M."/>
            <person name="Ba J.G."/>
            <person name="Yim A.K."/>
            <person name="Ouyang C.Y."/>
            <person name="Ngai S.M."/>
            <person name="Chan T.F."/>
            <person name="Leung E.L."/>
            <person name="Liu L."/>
            <person name="Liu Z.G."/>
            <person name="Tsui S.K."/>
        </authorList>
    </citation>
    <scope>NUCLEOTIDE SEQUENCE [LARGE SCALE GENOMIC DNA]</scope>
    <source>
        <strain evidence="13">Derp</strain>
    </source>
</reference>
<feature type="transmembrane region" description="Helical" evidence="11">
    <location>
        <begin position="122"/>
        <end position="145"/>
    </location>
</feature>
<sequence length="599" mass="68299">MSSPLMHNYHHHHHHHHQTHLANWSHGSDYYPLIWSTANNLLIQLRDDQLNIDQKMPQSLEMPTTTTTMSIFYGDAFSNHSSLTTSKTESFTTTVSASSSLPSKDALSLSAILTLDTILTLILPYSIIFILSIVGNLLVIITLTLDHSMRSVTNIFLLNLAISDLLLGVFCMPFTLVGVLLRRFIFGAFVCHMISYFQAVSVAVSVWTLVSMSIERYYAICHPFRSRESRQTKKHAYRILAMVWTLAFITMSPTAIVSKLQQTNQTGHYKCREAWPSFLHKQVFTLFLDFILLIIPLIIMILTYGSIALTLRHSVSGKQQINCDINHHQNQQQKQVGPTKHLQMSITMTKNKSPNYSYKTTSFNQQDNCNLTDSIETVNNINNNNEIIRCQKFRSNQNGDHIFHNNHSYNKHSNHFKIGQHITETNLSPTTTTLLNRSTSNHHHVQSPIINNGLLSPELSGSCGSLQSTTNKTILRVANTSYNSYHGTSRQRRIITMLFVVVIEFFICWSPIFLLDTMALYRPELVYGTSQKVSNWIGIDIISVCHLLCFCSTCNNPITYCFMNKRFRDHFSSLFRCRTAIPVNMNNPSSIQQPNEIKV</sequence>
<evidence type="ECO:0000256" key="8">
    <source>
        <dbReference type="ARBA" id="ARBA00023170"/>
    </source>
</evidence>
<keyword evidence="14" id="KW-1185">Reference proteome</keyword>
<proteinExistence type="inferred from homology"/>
<feature type="transmembrane region" description="Helical" evidence="11">
    <location>
        <begin position="494"/>
        <end position="515"/>
    </location>
</feature>
<dbReference type="PANTHER" id="PTHR24238:SF75">
    <property type="entry name" value="CHOLECYSTOKININ-LIKE RECEPTOR AT 17D1-RELATED"/>
    <property type="match status" value="1"/>
</dbReference>
<keyword evidence="3" id="KW-1003">Cell membrane</keyword>
<keyword evidence="6 10" id="KW-0297">G-protein coupled receptor</keyword>
<dbReference type="Pfam" id="PF00001">
    <property type="entry name" value="7tm_1"/>
    <property type="match status" value="1"/>
</dbReference>
<dbReference type="InterPro" id="IPR000611">
    <property type="entry name" value="NPY_rcpt"/>
</dbReference>
<evidence type="ECO:0000256" key="5">
    <source>
        <dbReference type="ARBA" id="ARBA00022989"/>
    </source>
</evidence>
<keyword evidence="8 10" id="KW-0675">Receptor</keyword>
<comment type="caution">
    <text evidence="13">The sequence shown here is derived from an EMBL/GenBank/DDBJ whole genome shotgun (WGS) entry which is preliminary data.</text>
</comment>
<reference evidence="13 14" key="2">
    <citation type="journal article" date="2022" name="Mol. Biol. Evol.">
        <title>Comparative Genomics Reveals Insights into the Divergent Evolution of Astigmatic Mites and Household Pest Adaptations.</title>
        <authorList>
            <person name="Xiong Q."/>
            <person name="Wan A.T."/>
            <person name="Liu X."/>
            <person name="Fung C.S."/>
            <person name="Xiao X."/>
            <person name="Malainual N."/>
            <person name="Hou J."/>
            <person name="Wang L."/>
            <person name="Wang M."/>
            <person name="Yang K.Y."/>
            <person name="Cui Y."/>
            <person name="Leung E.L."/>
            <person name="Nong W."/>
            <person name="Shin S.K."/>
            <person name="Au S.W."/>
            <person name="Jeong K.Y."/>
            <person name="Chew F.T."/>
            <person name="Hui J.H."/>
            <person name="Leung T.F."/>
            <person name="Tungtrongchitr A."/>
            <person name="Zhong N."/>
            <person name="Liu Z."/>
            <person name="Tsui S.K."/>
        </authorList>
    </citation>
    <scope>NUCLEOTIDE SEQUENCE [LARGE SCALE GENOMIC DNA]</scope>
    <source>
        <strain evidence="13">Derp</strain>
    </source>
</reference>
<dbReference type="InterPro" id="IPR017452">
    <property type="entry name" value="GPCR_Rhodpsn_7TM"/>
</dbReference>
<evidence type="ECO:0000256" key="9">
    <source>
        <dbReference type="ARBA" id="ARBA00023224"/>
    </source>
</evidence>
<keyword evidence="4 10" id="KW-0812">Transmembrane</keyword>
<keyword evidence="5 11" id="KW-1133">Transmembrane helix</keyword>
<evidence type="ECO:0000256" key="11">
    <source>
        <dbReference type="SAM" id="Phobius"/>
    </source>
</evidence>
<feature type="transmembrane region" description="Helical" evidence="11">
    <location>
        <begin position="157"/>
        <end position="181"/>
    </location>
</feature>
<dbReference type="PANTHER" id="PTHR24238">
    <property type="entry name" value="G-PROTEIN COUPLED RECEPTOR"/>
    <property type="match status" value="1"/>
</dbReference>
<feature type="domain" description="G-protein coupled receptors family 1 profile" evidence="12">
    <location>
        <begin position="135"/>
        <end position="560"/>
    </location>
</feature>
<protein>
    <recommendedName>
        <fullName evidence="12">G-protein coupled receptors family 1 profile domain-containing protein</fullName>
    </recommendedName>
</protein>
<keyword evidence="9 10" id="KW-0807">Transducer</keyword>
<dbReference type="PROSITE" id="PS50262">
    <property type="entry name" value="G_PROTEIN_RECEP_F1_2"/>
    <property type="match status" value="1"/>
</dbReference>
<gene>
    <name evidence="13" type="ORF">DERP_014439</name>
</gene>
<organism evidence="13 14">
    <name type="scientific">Dermatophagoides pteronyssinus</name>
    <name type="common">European house dust mite</name>
    <dbReference type="NCBI Taxonomy" id="6956"/>
    <lineage>
        <taxon>Eukaryota</taxon>
        <taxon>Metazoa</taxon>
        <taxon>Ecdysozoa</taxon>
        <taxon>Arthropoda</taxon>
        <taxon>Chelicerata</taxon>
        <taxon>Arachnida</taxon>
        <taxon>Acari</taxon>
        <taxon>Acariformes</taxon>
        <taxon>Sarcoptiformes</taxon>
        <taxon>Astigmata</taxon>
        <taxon>Psoroptidia</taxon>
        <taxon>Analgoidea</taxon>
        <taxon>Pyroglyphidae</taxon>
        <taxon>Dermatophagoidinae</taxon>
        <taxon>Dermatophagoides</taxon>
    </lineage>
</organism>
<dbReference type="Proteomes" id="UP000887458">
    <property type="component" value="Unassembled WGS sequence"/>
</dbReference>
<evidence type="ECO:0000259" key="12">
    <source>
        <dbReference type="PROSITE" id="PS50262"/>
    </source>
</evidence>
<evidence type="ECO:0000313" key="13">
    <source>
        <dbReference type="EMBL" id="KAH9414418.1"/>
    </source>
</evidence>
<dbReference type="PROSITE" id="PS00237">
    <property type="entry name" value="G_PROTEIN_RECEP_F1_1"/>
    <property type="match status" value="1"/>
</dbReference>
<dbReference type="PRINTS" id="PR01012">
    <property type="entry name" value="NRPEPTIDEYR"/>
</dbReference>
<comment type="similarity">
    <text evidence="2 10">Belongs to the G-protein coupled receptor 1 family.</text>
</comment>